<feature type="domain" description="Reverse transcriptase Ty1/copia-type" evidence="1">
    <location>
        <begin position="169"/>
        <end position="259"/>
    </location>
</feature>
<evidence type="ECO:0000259" key="1">
    <source>
        <dbReference type="Pfam" id="PF07727"/>
    </source>
</evidence>
<reference evidence="2 3" key="1">
    <citation type="submission" date="2019-05" db="EMBL/GenBank/DDBJ databases">
        <title>Mikania micrantha, genome provides insights into the molecular mechanism of rapid growth.</title>
        <authorList>
            <person name="Liu B."/>
        </authorList>
    </citation>
    <scope>NUCLEOTIDE SEQUENCE [LARGE SCALE GENOMIC DNA]</scope>
    <source>
        <strain evidence="2">NLD-2019</strain>
        <tissue evidence="2">Leaf</tissue>
    </source>
</reference>
<dbReference type="EMBL" id="SZYD01000017">
    <property type="protein sequence ID" value="KAD3066374.1"/>
    <property type="molecule type" value="Genomic_DNA"/>
</dbReference>
<dbReference type="Pfam" id="PF07727">
    <property type="entry name" value="RVT_2"/>
    <property type="match status" value="1"/>
</dbReference>
<gene>
    <name evidence="2" type="ORF">E3N88_34254</name>
</gene>
<comment type="caution">
    <text evidence="2">The sequence shown here is derived from an EMBL/GenBank/DDBJ whole genome shotgun (WGS) entry which is preliminary data.</text>
</comment>
<dbReference type="InterPro" id="IPR013103">
    <property type="entry name" value="RVT_2"/>
</dbReference>
<evidence type="ECO:0000313" key="3">
    <source>
        <dbReference type="Proteomes" id="UP000326396"/>
    </source>
</evidence>
<proteinExistence type="predicted"/>
<name>A0A5N6LXK6_9ASTR</name>
<organism evidence="2 3">
    <name type="scientific">Mikania micrantha</name>
    <name type="common">bitter vine</name>
    <dbReference type="NCBI Taxonomy" id="192012"/>
    <lineage>
        <taxon>Eukaryota</taxon>
        <taxon>Viridiplantae</taxon>
        <taxon>Streptophyta</taxon>
        <taxon>Embryophyta</taxon>
        <taxon>Tracheophyta</taxon>
        <taxon>Spermatophyta</taxon>
        <taxon>Magnoliopsida</taxon>
        <taxon>eudicotyledons</taxon>
        <taxon>Gunneridae</taxon>
        <taxon>Pentapetalae</taxon>
        <taxon>asterids</taxon>
        <taxon>campanulids</taxon>
        <taxon>Asterales</taxon>
        <taxon>Asteraceae</taxon>
        <taxon>Asteroideae</taxon>
        <taxon>Heliantheae alliance</taxon>
        <taxon>Eupatorieae</taxon>
        <taxon>Mikania</taxon>
    </lineage>
</organism>
<accession>A0A5N6LXK6</accession>
<evidence type="ECO:0000313" key="2">
    <source>
        <dbReference type="EMBL" id="KAD3066374.1"/>
    </source>
</evidence>
<sequence length="260" mass="30164">MMNKQVIMGEDLEGVVFVEEDVVWMSGFSKYMTWRKEWFKGIDEMEKSEVKMGDGKNIQLMKGGYKLTFDDDTCTKFHKAIGQVVWEVKVTVGCNSMQVAQWYFQRLPLCIKLNSLVNGIPIHSQSKMLTSVVNLRSLSHRTSQIKEALKSKQWVHAMEDKLQSLEHHKTWTLTKLPCDKQAIGLKCVFKIKRNVDGEISRYKARLVAKGYAQKYGKDFEETFSPVARFETIRLFLSLAAQNGWKEYQFDVKTTFLNNHL</sequence>
<dbReference type="Proteomes" id="UP000326396">
    <property type="component" value="Linkage Group LG7"/>
</dbReference>
<dbReference type="AlphaFoldDB" id="A0A5N6LXK6"/>
<dbReference type="OrthoDB" id="1917367at2759"/>
<protein>
    <recommendedName>
        <fullName evidence="1">Reverse transcriptase Ty1/copia-type domain-containing protein</fullName>
    </recommendedName>
</protein>
<keyword evidence="3" id="KW-1185">Reference proteome</keyword>